<feature type="region of interest" description="Disordered" evidence="1">
    <location>
        <begin position="149"/>
        <end position="221"/>
    </location>
</feature>
<dbReference type="InParanoid" id="A0A5N4AF96"/>
<reference evidence="3 4" key="1">
    <citation type="journal article" date="2018" name="Elife">
        <title>Firefly genomes illuminate parallel origins of bioluminescence in beetles.</title>
        <authorList>
            <person name="Fallon T.R."/>
            <person name="Lower S.E."/>
            <person name="Chang C.H."/>
            <person name="Bessho-Uehara M."/>
            <person name="Martin G.J."/>
            <person name="Bewick A.J."/>
            <person name="Behringer M."/>
            <person name="Debat H.J."/>
            <person name="Wong I."/>
            <person name="Day J.C."/>
            <person name="Suvorov A."/>
            <person name="Silva C.J."/>
            <person name="Stanger-Hall K.F."/>
            <person name="Hall D.W."/>
            <person name="Schmitz R.J."/>
            <person name="Nelson D.R."/>
            <person name="Lewis S.M."/>
            <person name="Shigenobu S."/>
            <person name="Bybee S.M."/>
            <person name="Larracuente A.M."/>
            <person name="Oba Y."/>
            <person name="Weng J.K."/>
        </authorList>
    </citation>
    <scope>NUCLEOTIDE SEQUENCE [LARGE SCALE GENOMIC DNA]</scope>
    <source>
        <strain evidence="3">1611_PpyrPB1</strain>
        <tissue evidence="3">Whole body</tissue>
    </source>
</reference>
<feature type="compositionally biased region" description="Basic residues" evidence="1">
    <location>
        <begin position="184"/>
        <end position="198"/>
    </location>
</feature>
<keyword evidence="4" id="KW-1185">Reference proteome</keyword>
<dbReference type="PANTHER" id="PTHR33327">
    <property type="entry name" value="ENDONUCLEASE"/>
    <property type="match status" value="1"/>
</dbReference>
<feature type="domain" description="DUF7041" evidence="2">
    <location>
        <begin position="23"/>
        <end position="71"/>
    </location>
</feature>
<name>A0A5N4AF96_PHOPY</name>
<dbReference type="Pfam" id="PF23055">
    <property type="entry name" value="DUF7041"/>
    <property type="match status" value="1"/>
</dbReference>
<protein>
    <recommendedName>
        <fullName evidence="2">DUF7041 domain-containing protein</fullName>
    </recommendedName>
</protein>
<dbReference type="PANTHER" id="PTHR33327:SF3">
    <property type="entry name" value="RNA-DIRECTED DNA POLYMERASE"/>
    <property type="match status" value="1"/>
</dbReference>
<dbReference type="AlphaFoldDB" id="A0A5N4AF96"/>
<comment type="caution">
    <text evidence="3">The sequence shown here is derived from an EMBL/GenBank/DDBJ whole genome shotgun (WGS) entry which is preliminary data.</text>
</comment>
<sequence length="232" mass="26670">MDEYTKNLLQQWKLDKYIDTFPVVAALSQKALKLVSDIITSPPENHKFDTLRNALISRLTESEDAKLQKLLRDLDLGDRKPTQLLREMKTLSGTSISNELLKKLWLQRLPQQVQVVLTISSESLDNLAVMADKIVETYSNSVVTEVATREVQSNSSRMNTHHETDLDKKLEESKRDIFRELNKLRGHKNPIPRNRSKSRTRERSNATPPPEGLLLPPPFCRKGKEMHKTMCI</sequence>
<accession>A0A5N4AF96</accession>
<proteinExistence type="predicted"/>
<evidence type="ECO:0000259" key="2">
    <source>
        <dbReference type="Pfam" id="PF23055"/>
    </source>
</evidence>
<organism evidence="3 4">
    <name type="scientific">Photinus pyralis</name>
    <name type="common">Common eastern firefly</name>
    <name type="synonym">Lampyris pyralis</name>
    <dbReference type="NCBI Taxonomy" id="7054"/>
    <lineage>
        <taxon>Eukaryota</taxon>
        <taxon>Metazoa</taxon>
        <taxon>Ecdysozoa</taxon>
        <taxon>Arthropoda</taxon>
        <taxon>Hexapoda</taxon>
        <taxon>Insecta</taxon>
        <taxon>Pterygota</taxon>
        <taxon>Neoptera</taxon>
        <taxon>Endopterygota</taxon>
        <taxon>Coleoptera</taxon>
        <taxon>Polyphaga</taxon>
        <taxon>Elateriformia</taxon>
        <taxon>Elateroidea</taxon>
        <taxon>Lampyridae</taxon>
        <taxon>Lampyrinae</taxon>
        <taxon>Photinus</taxon>
    </lineage>
</organism>
<feature type="compositionally biased region" description="Basic and acidic residues" evidence="1">
    <location>
        <begin position="160"/>
        <end position="183"/>
    </location>
</feature>
<evidence type="ECO:0000313" key="3">
    <source>
        <dbReference type="EMBL" id="KAB0795979.1"/>
    </source>
</evidence>
<feature type="compositionally biased region" description="Pro residues" evidence="1">
    <location>
        <begin position="207"/>
        <end position="219"/>
    </location>
</feature>
<evidence type="ECO:0000256" key="1">
    <source>
        <dbReference type="SAM" id="MobiDB-lite"/>
    </source>
</evidence>
<dbReference type="Proteomes" id="UP000327044">
    <property type="component" value="Unassembled WGS sequence"/>
</dbReference>
<dbReference type="InterPro" id="IPR055469">
    <property type="entry name" value="DUF7041"/>
</dbReference>
<gene>
    <name evidence="3" type="ORF">PPYR_10040</name>
</gene>
<evidence type="ECO:0000313" key="4">
    <source>
        <dbReference type="Proteomes" id="UP000327044"/>
    </source>
</evidence>
<dbReference type="EMBL" id="VVIM01000007">
    <property type="protein sequence ID" value="KAB0795979.1"/>
    <property type="molecule type" value="Genomic_DNA"/>
</dbReference>